<organism evidence="3 4">
    <name type="scientific">Symbiodinium natans</name>
    <dbReference type="NCBI Taxonomy" id="878477"/>
    <lineage>
        <taxon>Eukaryota</taxon>
        <taxon>Sar</taxon>
        <taxon>Alveolata</taxon>
        <taxon>Dinophyceae</taxon>
        <taxon>Suessiales</taxon>
        <taxon>Symbiodiniaceae</taxon>
        <taxon>Symbiodinium</taxon>
    </lineage>
</organism>
<dbReference type="AlphaFoldDB" id="A0A812GRV0"/>
<feature type="region of interest" description="Disordered" evidence="1">
    <location>
        <begin position="248"/>
        <end position="274"/>
    </location>
</feature>
<dbReference type="PANTHER" id="PTHR12271">
    <property type="entry name" value="POLY A POLYMERASE CID PAP -RELATED"/>
    <property type="match status" value="1"/>
</dbReference>
<dbReference type="PANTHER" id="PTHR12271:SF40">
    <property type="entry name" value="POLY(A) RNA POLYMERASE GLD2"/>
    <property type="match status" value="1"/>
</dbReference>
<keyword evidence="4" id="KW-1185">Reference proteome</keyword>
<feature type="compositionally biased region" description="Low complexity" evidence="1">
    <location>
        <begin position="9"/>
        <end position="20"/>
    </location>
</feature>
<name>A0A812GRV0_9DINO</name>
<evidence type="ECO:0000259" key="2">
    <source>
        <dbReference type="Pfam" id="PF22600"/>
    </source>
</evidence>
<dbReference type="GO" id="GO:0016779">
    <property type="term" value="F:nucleotidyltransferase activity"/>
    <property type="evidence" value="ECO:0007669"/>
    <property type="project" value="TreeGrafter"/>
</dbReference>
<protein>
    <recommendedName>
        <fullName evidence="2">Poly(A) RNA polymerase mitochondrial-like central palm domain-containing protein</fullName>
    </recommendedName>
</protein>
<sequence>MVAPPEAQPSSGRPSALRPPSARRHSKASAAKKLPAKAPPPARPTKQAPARQPVSQPSRQPSSRASPTAAQAAVTPAAAAPAAVPTAVPTAVAAPVPTAVPAAAPAAGAPAALAPAAVAPAAVAPAAVSPAAVAPAAVAPAAVAAVKVEKSGSDLEVEVVPKRSKGPEGVPAAPTAQAAATKILQSEPAKSVEAASDPTPTTAASPSGAESCGKDAEEPPPDEPGQEPPKGQQPEAAVTLRHLQVAAGPEAPRAAGGSSPAEEAPTEAAPSSAALGPLGRTLATLLPSASFQAVLTEALSLVQEVALRCLAGDAQVKPFGSLLQGTFLEGSDLDLFISSDALGNQSQGRRWHQAQVSALQTLMQGLPQQIFVVKETRFGWHVRVPILILDFFPPASGPLELQLREPIQVDISMGELDSCGVPKGHVDQLIQHALANVPKASCLVLLVKRWAKIEGLNKSFEGHLSPLAWTLLCLYFLVVRGVLQQSALAAVGRGTPPAPSAQLCESCVSHHELADFFDMATPPN</sequence>
<dbReference type="Gene3D" id="3.30.460.10">
    <property type="entry name" value="Beta Polymerase, domain 2"/>
    <property type="match status" value="1"/>
</dbReference>
<evidence type="ECO:0000313" key="4">
    <source>
        <dbReference type="Proteomes" id="UP000604046"/>
    </source>
</evidence>
<feature type="domain" description="Poly(A) RNA polymerase mitochondrial-like central palm" evidence="2">
    <location>
        <begin position="300"/>
        <end position="387"/>
    </location>
</feature>
<reference evidence="3" key="1">
    <citation type="submission" date="2021-02" db="EMBL/GenBank/DDBJ databases">
        <authorList>
            <person name="Dougan E. K."/>
            <person name="Rhodes N."/>
            <person name="Thang M."/>
            <person name="Chan C."/>
        </authorList>
    </citation>
    <scope>NUCLEOTIDE SEQUENCE</scope>
</reference>
<proteinExistence type="predicted"/>
<dbReference type="Pfam" id="PF22600">
    <property type="entry name" value="MTPAP-like_central"/>
    <property type="match status" value="1"/>
</dbReference>
<dbReference type="Proteomes" id="UP000604046">
    <property type="component" value="Unassembled WGS sequence"/>
</dbReference>
<feature type="compositionally biased region" description="Low complexity" evidence="1">
    <location>
        <begin position="171"/>
        <end position="181"/>
    </location>
</feature>
<dbReference type="EMBL" id="CAJNDS010000041">
    <property type="protein sequence ID" value="CAE6930786.1"/>
    <property type="molecule type" value="Genomic_DNA"/>
</dbReference>
<dbReference type="OrthoDB" id="422658at2759"/>
<dbReference type="SUPFAM" id="SSF81631">
    <property type="entry name" value="PAP/OAS1 substrate-binding domain"/>
    <property type="match status" value="1"/>
</dbReference>
<evidence type="ECO:0000313" key="3">
    <source>
        <dbReference type="EMBL" id="CAE6930786.1"/>
    </source>
</evidence>
<feature type="region of interest" description="Disordered" evidence="1">
    <location>
        <begin position="1"/>
        <end position="84"/>
    </location>
</feature>
<dbReference type="GO" id="GO:0031123">
    <property type="term" value="P:RNA 3'-end processing"/>
    <property type="evidence" value="ECO:0007669"/>
    <property type="project" value="TreeGrafter"/>
</dbReference>
<accession>A0A812GRV0</accession>
<dbReference type="SUPFAM" id="SSF81301">
    <property type="entry name" value="Nucleotidyltransferase"/>
    <property type="match status" value="1"/>
</dbReference>
<comment type="caution">
    <text evidence="3">The sequence shown here is derived from an EMBL/GenBank/DDBJ whole genome shotgun (WGS) entry which is preliminary data.</text>
</comment>
<dbReference type="Gene3D" id="1.10.1410.10">
    <property type="match status" value="1"/>
</dbReference>
<gene>
    <name evidence="3" type="ORF">SNAT2548_LOCUS832</name>
</gene>
<feature type="compositionally biased region" description="Low complexity" evidence="1">
    <location>
        <begin position="194"/>
        <end position="209"/>
    </location>
</feature>
<dbReference type="InterPro" id="IPR043519">
    <property type="entry name" value="NT_sf"/>
</dbReference>
<dbReference type="InterPro" id="IPR054708">
    <property type="entry name" value="MTPAP-like_central"/>
</dbReference>
<evidence type="ECO:0000256" key="1">
    <source>
        <dbReference type="SAM" id="MobiDB-lite"/>
    </source>
</evidence>
<feature type="region of interest" description="Disordered" evidence="1">
    <location>
        <begin position="149"/>
        <end position="235"/>
    </location>
</feature>
<feature type="compositionally biased region" description="Low complexity" evidence="1">
    <location>
        <begin position="44"/>
        <end position="84"/>
    </location>
</feature>